<organism evidence="1 2">
    <name type="scientific">Jaapia argillacea MUCL 33604</name>
    <dbReference type="NCBI Taxonomy" id="933084"/>
    <lineage>
        <taxon>Eukaryota</taxon>
        <taxon>Fungi</taxon>
        <taxon>Dikarya</taxon>
        <taxon>Basidiomycota</taxon>
        <taxon>Agaricomycotina</taxon>
        <taxon>Agaricomycetes</taxon>
        <taxon>Agaricomycetidae</taxon>
        <taxon>Jaapiales</taxon>
        <taxon>Jaapiaceae</taxon>
        <taxon>Jaapia</taxon>
    </lineage>
</organism>
<keyword evidence="2" id="KW-1185">Reference proteome</keyword>
<dbReference type="AlphaFoldDB" id="A0A067PQG4"/>
<dbReference type="InParanoid" id="A0A067PQG4"/>
<proteinExistence type="predicted"/>
<reference evidence="2" key="1">
    <citation type="journal article" date="2014" name="Proc. Natl. Acad. Sci. U.S.A.">
        <title>Extensive sampling of basidiomycete genomes demonstrates inadequacy of the white-rot/brown-rot paradigm for wood decay fungi.</title>
        <authorList>
            <person name="Riley R."/>
            <person name="Salamov A.A."/>
            <person name="Brown D.W."/>
            <person name="Nagy L.G."/>
            <person name="Floudas D."/>
            <person name="Held B.W."/>
            <person name="Levasseur A."/>
            <person name="Lombard V."/>
            <person name="Morin E."/>
            <person name="Otillar R."/>
            <person name="Lindquist E.A."/>
            <person name="Sun H."/>
            <person name="LaButti K.M."/>
            <person name="Schmutz J."/>
            <person name="Jabbour D."/>
            <person name="Luo H."/>
            <person name="Baker S.E."/>
            <person name="Pisabarro A.G."/>
            <person name="Walton J.D."/>
            <person name="Blanchette R.A."/>
            <person name="Henrissat B."/>
            <person name="Martin F."/>
            <person name="Cullen D."/>
            <person name="Hibbett D.S."/>
            <person name="Grigoriev I.V."/>
        </authorList>
    </citation>
    <scope>NUCLEOTIDE SEQUENCE [LARGE SCALE GENOMIC DNA]</scope>
    <source>
        <strain evidence="2">MUCL 33604</strain>
    </source>
</reference>
<protein>
    <submittedName>
        <fullName evidence="1">Uncharacterized protein</fullName>
    </submittedName>
</protein>
<evidence type="ECO:0000313" key="2">
    <source>
        <dbReference type="Proteomes" id="UP000027265"/>
    </source>
</evidence>
<dbReference type="OrthoDB" id="4817850at2759"/>
<evidence type="ECO:0000313" key="1">
    <source>
        <dbReference type="EMBL" id="KDQ56055.1"/>
    </source>
</evidence>
<accession>A0A067PQG4</accession>
<dbReference type="EMBL" id="KL197723">
    <property type="protein sequence ID" value="KDQ56055.1"/>
    <property type="molecule type" value="Genomic_DNA"/>
</dbReference>
<dbReference type="HOGENOM" id="CLU_1547813_0_0_1"/>
<sequence>MQTPSTPSQFTDGQCTYIAPDSTNYSGKGKCWFDYYVVSQSLSSAPPVQNSDEIDRGGAATCTLERTDGYMTCEVWSEKFGGRVSLGILNFGVRAFHSLTKCWSANSSYTCGWTSGCHIIFSSTQIVTQEGYKRCRCNMNGKKGNDVTEWLEDWTHTAPTDSVVYSCGDVDCPSD</sequence>
<dbReference type="Proteomes" id="UP000027265">
    <property type="component" value="Unassembled WGS sequence"/>
</dbReference>
<name>A0A067PQG4_9AGAM</name>
<gene>
    <name evidence="1" type="ORF">JAAARDRAFT_36853</name>
</gene>